<accession>A0ABN9PUD4</accession>
<organism evidence="3 4">
    <name type="scientific">Prorocentrum cordatum</name>
    <dbReference type="NCBI Taxonomy" id="2364126"/>
    <lineage>
        <taxon>Eukaryota</taxon>
        <taxon>Sar</taxon>
        <taxon>Alveolata</taxon>
        <taxon>Dinophyceae</taxon>
        <taxon>Prorocentrales</taxon>
        <taxon>Prorocentraceae</taxon>
        <taxon>Prorocentrum</taxon>
    </lineage>
</organism>
<feature type="non-terminal residue" evidence="3">
    <location>
        <position position="1"/>
    </location>
</feature>
<sequence>RPRPRAPWVEQRVPRRDLPRARAEIQRRIPAGEHAQREALRTAGRSAVRHLQLALEAAVPGAAPADHPHDLAHRQHQALRDGQGGPDDVRAELRGAGRRQGGLRGEQGRLAAAGVRRVPPRARVAQAPAEAVSPHGRHLEPHEALSGVPDLGLAGVRGVLPAGRHGAEVGRASAGDERPRESEPRLFAGRLHRAHGLAPGLRGARDPAAAGGQRRDARAERQGVVRGLAEGHQAGTERGREGCPRQAHTGDGTQVPRGTRDRRGGVVRTHPRPSPPAGRAQCCRPPASRRPCCTRAASALRRRRPRRRRRGRRRLIFVGVVAVAAVVVAVPSHPRARRGTSSGRLGRAAGGRKDRCFLLRLLLLSA</sequence>
<keyword evidence="2" id="KW-0472">Membrane</keyword>
<reference evidence="3" key="1">
    <citation type="submission" date="2023-10" db="EMBL/GenBank/DDBJ databases">
        <authorList>
            <person name="Chen Y."/>
            <person name="Shah S."/>
            <person name="Dougan E. K."/>
            <person name="Thang M."/>
            <person name="Chan C."/>
        </authorList>
    </citation>
    <scope>NUCLEOTIDE SEQUENCE [LARGE SCALE GENOMIC DNA]</scope>
</reference>
<dbReference type="Proteomes" id="UP001189429">
    <property type="component" value="Unassembled WGS sequence"/>
</dbReference>
<feature type="non-terminal residue" evidence="3">
    <location>
        <position position="366"/>
    </location>
</feature>
<evidence type="ECO:0000256" key="1">
    <source>
        <dbReference type="SAM" id="MobiDB-lite"/>
    </source>
</evidence>
<proteinExistence type="predicted"/>
<comment type="caution">
    <text evidence="3">The sequence shown here is derived from an EMBL/GenBank/DDBJ whole genome shotgun (WGS) entry which is preliminary data.</text>
</comment>
<feature type="compositionally biased region" description="Basic and acidic residues" evidence="1">
    <location>
        <begin position="213"/>
        <end position="223"/>
    </location>
</feature>
<evidence type="ECO:0000256" key="2">
    <source>
        <dbReference type="SAM" id="Phobius"/>
    </source>
</evidence>
<name>A0ABN9PUD4_9DINO</name>
<keyword evidence="2" id="KW-1133">Transmembrane helix</keyword>
<feature type="transmembrane region" description="Helical" evidence="2">
    <location>
        <begin position="314"/>
        <end position="332"/>
    </location>
</feature>
<keyword evidence="2" id="KW-0812">Transmembrane</keyword>
<gene>
    <name evidence="3" type="ORF">PCOR1329_LOCUS4207</name>
</gene>
<feature type="compositionally biased region" description="Low complexity" evidence="1">
    <location>
        <begin position="279"/>
        <end position="288"/>
    </location>
</feature>
<evidence type="ECO:0000313" key="4">
    <source>
        <dbReference type="Proteomes" id="UP001189429"/>
    </source>
</evidence>
<feature type="region of interest" description="Disordered" evidence="1">
    <location>
        <begin position="61"/>
        <end position="88"/>
    </location>
</feature>
<evidence type="ECO:0000313" key="3">
    <source>
        <dbReference type="EMBL" id="CAK0794123.1"/>
    </source>
</evidence>
<dbReference type="EMBL" id="CAUYUJ010001092">
    <property type="protein sequence ID" value="CAK0794123.1"/>
    <property type="molecule type" value="Genomic_DNA"/>
</dbReference>
<feature type="compositionally biased region" description="Low complexity" evidence="1">
    <location>
        <begin position="198"/>
        <end position="212"/>
    </location>
</feature>
<keyword evidence="4" id="KW-1185">Reference proteome</keyword>
<protein>
    <submittedName>
        <fullName evidence="3">Uncharacterized protein</fullName>
    </submittedName>
</protein>
<feature type="region of interest" description="Disordered" evidence="1">
    <location>
        <begin position="196"/>
        <end position="288"/>
    </location>
</feature>